<feature type="region of interest" description="Disordered" evidence="1">
    <location>
        <begin position="57"/>
        <end position="77"/>
    </location>
</feature>
<dbReference type="Proteomes" id="UP000886520">
    <property type="component" value="Chromosome 23"/>
</dbReference>
<organism evidence="2 3">
    <name type="scientific">Adiantum capillus-veneris</name>
    <name type="common">Maidenhair fern</name>
    <dbReference type="NCBI Taxonomy" id="13818"/>
    <lineage>
        <taxon>Eukaryota</taxon>
        <taxon>Viridiplantae</taxon>
        <taxon>Streptophyta</taxon>
        <taxon>Embryophyta</taxon>
        <taxon>Tracheophyta</taxon>
        <taxon>Polypodiopsida</taxon>
        <taxon>Polypodiidae</taxon>
        <taxon>Polypodiales</taxon>
        <taxon>Pteridineae</taxon>
        <taxon>Pteridaceae</taxon>
        <taxon>Vittarioideae</taxon>
        <taxon>Adiantum</taxon>
    </lineage>
</organism>
<proteinExistence type="predicted"/>
<evidence type="ECO:0000313" key="3">
    <source>
        <dbReference type="Proteomes" id="UP000886520"/>
    </source>
</evidence>
<feature type="non-terminal residue" evidence="2">
    <location>
        <position position="1"/>
    </location>
</feature>
<reference evidence="2" key="1">
    <citation type="submission" date="2021-01" db="EMBL/GenBank/DDBJ databases">
        <title>Adiantum capillus-veneris genome.</title>
        <authorList>
            <person name="Fang Y."/>
            <person name="Liao Q."/>
        </authorList>
    </citation>
    <scope>NUCLEOTIDE SEQUENCE</scope>
    <source>
        <strain evidence="2">H3</strain>
        <tissue evidence="2">Leaf</tissue>
    </source>
</reference>
<feature type="compositionally biased region" description="Acidic residues" evidence="1">
    <location>
        <begin position="66"/>
        <end position="77"/>
    </location>
</feature>
<evidence type="ECO:0000256" key="1">
    <source>
        <dbReference type="SAM" id="MobiDB-lite"/>
    </source>
</evidence>
<sequence length="111" mass="12752">VFYVPCMYRRRLWYVIPITPRSRSIFADTNIETLADPTIPSQEDANDECAIEVEENQQFPITNHSEEEEEDDDDSIGEAVEDESIDLFVDLATMGLDMDVSTCRDLLEDEN</sequence>
<keyword evidence="3" id="KW-1185">Reference proteome</keyword>
<protein>
    <submittedName>
        <fullName evidence="2">Uncharacterized protein</fullName>
    </submittedName>
</protein>
<accession>A0A9D4U4Z3</accession>
<dbReference type="EMBL" id="JABFUD020000023">
    <property type="protein sequence ID" value="KAI5061445.1"/>
    <property type="molecule type" value="Genomic_DNA"/>
</dbReference>
<comment type="caution">
    <text evidence="2">The sequence shown here is derived from an EMBL/GenBank/DDBJ whole genome shotgun (WGS) entry which is preliminary data.</text>
</comment>
<evidence type="ECO:0000313" key="2">
    <source>
        <dbReference type="EMBL" id="KAI5061445.1"/>
    </source>
</evidence>
<gene>
    <name evidence="2" type="ORF">GOP47_0023950</name>
</gene>
<dbReference type="AlphaFoldDB" id="A0A9D4U4Z3"/>
<name>A0A9D4U4Z3_ADICA</name>